<evidence type="ECO:0000256" key="2">
    <source>
        <dbReference type="SAM" id="MobiDB-lite"/>
    </source>
</evidence>
<comment type="caution">
    <text evidence="4">The sequence shown here is derived from an EMBL/GenBank/DDBJ whole genome shotgun (WGS) entry which is preliminary data.</text>
</comment>
<dbReference type="AlphaFoldDB" id="A0A158J9D2"/>
<sequence length="239" mass="26365">MPDHAPLPDTVAELHALVLEQQASIAKMQQEIAERDREIVERDQQIERLKAQIDKLRRMHFGRKSEQLERQIDRLETQLEDLATGSGVADVRRARARASSSGVSAASPKEALAPHLPREEHELEPDSICPKCAAPWSCSARMCLSNSRASRRCSRSSALSVASGSAPVAAISRNLPCRGCRSSAASRIRACWPRYRGEVCKPHAPVSAIRDRGARWRTSRSGHHGTLGRAMRRTLPAAD</sequence>
<feature type="compositionally biased region" description="Low complexity" evidence="2">
    <location>
        <begin position="98"/>
        <end position="107"/>
    </location>
</feature>
<feature type="coiled-coil region" evidence="1">
    <location>
        <begin position="32"/>
        <end position="85"/>
    </location>
</feature>
<keyword evidence="5" id="KW-1185">Reference proteome</keyword>
<evidence type="ECO:0000256" key="1">
    <source>
        <dbReference type="SAM" id="Coils"/>
    </source>
</evidence>
<evidence type="ECO:0000313" key="4">
    <source>
        <dbReference type="EMBL" id="SAL65484.1"/>
    </source>
</evidence>
<organism evidence="4 5">
    <name type="scientific">Caballeronia humi</name>
    <dbReference type="NCBI Taxonomy" id="326474"/>
    <lineage>
        <taxon>Bacteria</taxon>
        <taxon>Pseudomonadati</taxon>
        <taxon>Pseudomonadota</taxon>
        <taxon>Betaproteobacteria</taxon>
        <taxon>Burkholderiales</taxon>
        <taxon>Burkholderiaceae</taxon>
        <taxon>Caballeronia</taxon>
    </lineage>
</organism>
<evidence type="ECO:0000259" key="3">
    <source>
        <dbReference type="Pfam" id="PF13007"/>
    </source>
</evidence>
<dbReference type="EMBL" id="FCNW02000069">
    <property type="protein sequence ID" value="SAL65484.1"/>
    <property type="molecule type" value="Genomic_DNA"/>
</dbReference>
<dbReference type="STRING" id="326474.AWB65_06195"/>
<dbReference type="InterPro" id="IPR024463">
    <property type="entry name" value="Transposase_TnpC_homeodom"/>
</dbReference>
<proteinExistence type="predicted"/>
<feature type="region of interest" description="Disordered" evidence="2">
    <location>
        <begin position="218"/>
        <end position="239"/>
    </location>
</feature>
<accession>A0A158J9D2</accession>
<keyword evidence="1" id="KW-0175">Coiled coil</keyword>
<protein>
    <submittedName>
        <fullName evidence="4">Transposase IS66</fullName>
    </submittedName>
</protein>
<dbReference type="Proteomes" id="UP000054977">
    <property type="component" value="Unassembled WGS sequence"/>
</dbReference>
<feature type="domain" description="Transposase TnpC homeodomain" evidence="3">
    <location>
        <begin position="48"/>
        <end position="120"/>
    </location>
</feature>
<reference evidence="4" key="1">
    <citation type="submission" date="2016-01" db="EMBL/GenBank/DDBJ databases">
        <authorList>
            <person name="Peeters C."/>
        </authorList>
    </citation>
    <scope>NUCLEOTIDE SEQUENCE [LARGE SCALE GENOMIC DNA]</scope>
    <source>
        <strain evidence="4">LMG 22934</strain>
    </source>
</reference>
<feature type="region of interest" description="Disordered" evidence="2">
    <location>
        <begin position="98"/>
        <end position="119"/>
    </location>
</feature>
<gene>
    <name evidence="4" type="ORF">AWB65_06195</name>
</gene>
<dbReference type="Gene3D" id="1.10.287.1490">
    <property type="match status" value="1"/>
</dbReference>
<name>A0A158J9D2_9BURK</name>
<dbReference type="Pfam" id="PF13007">
    <property type="entry name" value="LZ_Tnp_IS66"/>
    <property type="match status" value="1"/>
</dbReference>
<evidence type="ECO:0000313" key="5">
    <source>
        <dbReference type="Proteomes" id="UP000054977"/>
    </source>
</evidence>